<geneLocation type="plasmid" evidence="1">
    <name>pCf587</name>
</geneLocation>
<accession>A0A2I7QF75</accession>
<reference evidence="1" key="1">
    <citation type="submission" date="2017-10" db="EMBL/GenBank/DDBJ databases">
        <title>First characterization of an IncA/C plasmid carrying blaPER-2 from Citrobacter freundii.</title>
        <authorList>
            <person name="Ruggiero M."/>
            <person name="Girlich D."/>
            <person name="Naas T."/>
            <person name="Power P."/>
            <person name="Gutkind G.G."/>
        </authorList>
    </citation>
    <scope>NUCLEOTIDE SEQUENCE</scope>
    <source>
        <strain evidence="1">33587</strain>
        <plasmid evidence="1">pCf587</plasmid>
    </source>
</reference>
<dbReference type="AlphaFoldDB" id="A0A2I7QF75"/>
<evidence type="ECO:0000313" key="1">
    <source>
        <dbReference type="EMBL" id="AUR79974.1"/>
    </source>
</evidence>
<protein>
    <submittedName>
        <fullName evidence="1">Uncharacterized protein</fullName>
    </submittedName>
</protein>
<name>A0A2I7QF75_CITFR</name>
<organism evidence="1">
    <name type="scientific">Citrobacter freundii</name>
    <dbReference type="NCBI Taxonomy" id="546"/>
    <lineage>
        <taxon>Bacteria</taxon>
        <taxon>Pseudomonadati</taxon>
        <taxon>Pseudomonadota</taxon>
        <taxon>Gammaproteobacteria</taxon>
        <taxon>Enterobacterales</taxon>
        <taxon>Enterobacteriaceae</taxon>
        <taxon>Citrobacter</taxon>
        <taxon>Citrobacter freundii complex</taxon>
    </lineage>
</organism>
<sequence length="65" mass="7168">MQVQANTDELAPLGFFPIPNKFSESKKQSQHICVNTFENTFASGQAGFTSALAELLSMMKTKRAE</sequence>
<dbReference type="EMBL" id="MG053108">
    <property type="protein sequence ID" value="AUR79974.1"/>
    <property type="molecule type" value="Genomic_DNA"/>
</dbReference>
<gene>
    <name evidence="1" type="ORF">pCf587_0195</name>
</gene>
<proteinExistence type="predicted"/>
<keyword evidence="1" id="KW-0614">Plasmid</keyword>